<keyword evidence="2" id="KW-1185">Reference proteome</keyword>
<accession>A0A8J8NBP4</accession>
<organism evidence="1 2">
    <name type="scientific">Halteria grandinella</name>
    <dbReference type="NCBI Taxonomy" id="5974"/>
    <lineage>
        <taxon>Eukaryota</taxon>
        <taxon>Sar</taxon>
        <taxon>Alveolata</taxon>
        <taxon>Ciliophora</taxon>
        <taxon>Intramacronucleata</taxon>
        <taxon>Spirotrichea</taxon>
        <taxon>Stichotrichia</taxon>
        <taxon>Sporadotrichida</taxon>
        <taxon>Halteriidae</taxon>
        <taxon>Halteria</taxon>
    </lineage>
</organism>
<protein>
    <submittedName>
        <fullName evidence="1">Uncharacterized protein</fullName>
    </submittedName>
</protein>
<evidence type="ECO:0000313" key="1">
    <source>
        <dbReference type="EMBL" id="TNV72031.1"/>
    </source>
</evidence>
<dbReference type="EMBL" id="RRYP01024821">
    <property type="protein sequence ID" value="TNV72031.1"/>
    <property type="molecule type" value="Genomic_DNA"/>
</dbReference>
<dbReference type="AlphaFoldDB" id="A0A8J8NBP4"/>
<dbReference type="Proteomes" id="UP000785679">
    <property type="component" value="Unassembled WGS sequence"/>
</dbReference>
<proteinExistence type="predicted"/>
<reference evidence="1" key="1">
    <citation type="submission" date="2019-06" db="EMBL/GenBank/DDBJ databases">
        <authorList>
            <person name="Zheng W."/>
        </authorList>
    </citation>
    <scope>NUCLEOTIDE SEQUENCE</scope>
    <source>
        <strain evidence="1">QDHG01</strain>
    </source>
</reference>
<evidence type="ECO:0000313" key="2">
    <source>
        <dbReference type="Proteomes" id="UP000785679"/>
    </source>
</evidence>
<sequence length="71" mass="8499">MLENQAIIRFNKKWKILSPVTYIGCFLFSFKSEPQIYKFFWKRTIRNATDYLQLGCRVLCAIIRSSSRMID</sequence>
<name>A0A8J8NBP4_HALGN</name>
<comment type="caution">
    <text evidence="1">The sequence shown here is derived from an EMBL/GenBank/DDBJ whole genome shotgun (WGS) entry which is preliminary data.</text>
</comment>
<gene>
    <name evidence="1" type="ORF">FGO68_gene10713</name>
</gene>